<evidence type="ECO:0000256" key="2">
    <source>
        <dbReference type="ARBA" id="ARBA00022692"/>
    </source>
</evidence>
<keyword evidence="3 5" id="KW-1133">Transmembrane helix</keyword>
<dbReference type="PANTHER" id="PTHR21041:SF9">
    <property type="entry name" value="DENDRITIC CELL-SPECIFIC TRANSMEMBRANE PROTEIN-LIKE DOMAIN-CONTAINING PROTEIN"/>
    <property type="match status" value="1"/>
</dbReference>
<evidence type="ECO:0000256" key="1">
    <source>
        <dbReference type="ARBA" id="ARBA00004141"/>
    </source>
</evidence>
<protein>
    <recommendedName>
        <fullName evidence="6">Dendritic cell-specific transmembrane protein-like domain-containing protein</fullName>
    </recommendedName>
</protein>
<evidence type="ECO:0000256" key="3">
    <source>
        <dbReference type="ARBA" id="ARBA00022989"/>
    </source>
</evidence>
<evidence type="ECO:0000313" key="7">
    <source>
        <dbReference type="EMBL" id="KAK2157203.1"/>
    </source>
</evidence>
<sequence>MLYVRVNVTITAEMNVNKTKTIKGVKADIRQDLDEYLWPVVRVFMSNLPLMTSLLSVPWIIFRAHRYVAKYVTDLSFDNTFLDYELEEIDRRRKHKDKTYLFPLETWETFRYITLFTLRLNVVELFGLVRAFIRVLLLVSVIISLFYMDFGLYYLTASIKLPLNVGVASESRQYIEVQGNGSVHNILAAMVNFTSRAHTVIPDLSPCRPRVTEPNYEQYCRIAIWCVTYGLFEIVVITWRRRMYHVVAAAVYPERQKLRARWLALHIMAERKLVHHTERLVRIYQPHLNARLSNSFIFYEPVFERYKFYNYYCYCRCTLASRMA</sequence>
<dbReference type="InterPro" id="IPR012858">
    <property type="entry name" value="DC_STAMP-like"/>
</dbReference>
<evidence type="ECO:0000313" key="8">
    <source>
        <dbReference type="Proteomes" id="UP001208570"/>
    </source>
</evidence>
<evidence type="ECO:0000256" key="4">
    <source>
        <dbReference type="ARBA" id="ARBA00023136"/>
    </source>
</evidence>
<dbReference type="GO" id="GO:0016020">
    <property type="term" value="C:membrane"/>
    <property type="evidence" value="ECO:0007669"/>
    <property type="project" value="UniProtKB-SubCell"/>
</dbReference>
<dbReference type="Proteomes" id="UP001208570">
    <property type="component" value="Unassembled WGS sequence"/>
</dbReference>
<dbReference type="PANTHER" id="PTHR21041">
    <property type="entry name" value="DENDRITIC CELL-SPECIFIC TRANSMEMBRANE PROTEIN"/>
    <property type="match status" value="1"/>
</dbReference>
<organism evidence="7 8">
    <name type="scientific">Paralvinella palmiformis</name>
    <dbReference type="NCBI Taxonomy" id="53620"/>
    <lineage>
        <taxon>Eukaryota</taxon>
        <taxon>Metazoa</taxon>
        <taxon>Spiralia</taxon>
        <taxon>Lophotrochozoa</taxon>
        <taxon>Annelida</taxon>
        <taxon>Polychaeta</taxon>
        <taxon>Sedentaria</taxon>
        <taxon>Canalipalpata</taxon>
        <taxon>Terebellida</taxon>
        <taxon>Terebelliformia</taxon>
        <taxon>Alvinellidae</taxon>
        <taxon>Paralvinella</taxon>
    </lineage>
</organism>
<dbReference type="AlphaFoldDB" id="A0AAD9JPW6"/>
<accession>A0AAD9JPW6</accession>
<evidence type="ECO:0000259" key="6">
    <source>
        <dbReference type="Pfam" id="PF07782"/>
    </source>
</evidence>
<comment type="subcellular location">
    <subcellularLocation>
        <location evidence="1">Membrane</location>
        <topology evidence="1">Multi-pass membrane protein</topology>
    </subcellularLocation>
</comment>
<feature type="transmembrane region" description="Helical" evidence="5">
    <location>
        <begin position="222"/>
        <end position="239"/>
    </location>
</feature>
<feature type="transmembrane region" description="Helical" evidence="5">
    <location>
        <begin position="135"/>
        <end position="155"/>
    </location>
</feature>
<reference evidence="7" key="1">
    <citation type="journal article" date="2023" name="Mol. Biol. Evol.">
        <title>Third-Generation Sequencing Reveals the Adaptive Role of the Epigenome in Three Deep-Sea Polychaetes.</title>
        <authorList>
            <person name="Perez M."/>
            <person name="Aroh O."/>
            <person name="Sun Y."/>
            <person name="Lan Y."/>
            <person name="Juniper S.K."/>
            <person name="Young C.R."/>
            <person name="Angers B."/>
            <person name="Qian P.Y."/>
        </authorList>
    </citation>
    <scope>NUCLEOTIDE SEQUENCE</scope>
    <source>
        <strain evidence="7">P08H-3</strain>
    </source>
</reference>
<keyword evidence="4 5" id="KW-0472">Membrane</keyword>
<evidence type="ECO:0000256" key="5">
    <source>
        <dbReference type="SAM" id="Phobius"/>
    </source>
</evidence>
<dbReference type="Pfam" id="PF07782">
    <property type="entry name" value="DC_STAMP"/>
    <property type="match status" value="1"/>
</dbReference>
<keyword evidence="2 5" id="KW-0812">Transmembrane</keyword>
<proteinExistence type="predicted"/>
<comment type="caution">
    <text evidence="7">The sequence shown here is derived from an EMBL/GenBank/DDBJ whole genome shotgun (WGS) entry which is preliminary data.</text>
</comment>
<feature type="domain" description="Dendritic cell-specific transmembrane protein-like" evidence="6">
    <location>
        <begin position="77"/>
        <end position="263"/>
    </location>
</feature>
<keyword evidence="8" id="KW-1185">Reference proteome</keyword>
<feature type="transmembrane region" description="Helical" evidence="5">
    <location>
        <begin position="43"/>
        <end position="62"/>
    </location>
</feature>
<name>A0AAD9JPW6_9ANNE</name>
<gene>
    <name evidence="7" type="ORF">LSH36_196g09007</name>
</gene>
<dbReference type="EMBL" id="JAODUP010000196">
    <property type="protein sequence ID" value="KAK2157203.1"/>
    <property type="molecule type" value="Genomic_DNA"/>
</dbReference>
<dbReference type="InterPro" id="IPR051856">
    <property type="entry name" value="CSR-E3_Ligase_Protein"/>
</dbReference>